<dbReference type="HOGENOM" id="CLU_2238033_0_0_1"/>
<comment type="caution">
    <text evidence="2">The sequence shown here is derived from an EMBL/GenBank/DDBJ whole genome shotgun (WGS) entry which is preliminary data.</text>
</comment>
<name>A0A015N0J8_RHIIW</name>
<keyword evidence="1" id="KW-0812">Transmembrane</keyword>
<dbReference type="Proteomes" id="UP000022910">
    <property type="component" value="Unassembled WGS sequence"/>
</dbReference>
<protein>
    <submittedName>
        <fullName evidence="2">Uncharacterized protein</fullName>
    </submittedName>
</protein>
<keyword evidence="3" id="KW-1185">Reference proteome</keyword>
<reference evidence="2 3" key="1">
    <citation type="submission" date="2014-02" db="EMBL/GenBank/DDBJ databases">
        <title>Single nucleus genome sequencing reveals high similarity among nuclei of an endomycorrhizal fungus.</title>
        <authorList>
            <person name="Lin K."/>
            <person name="Geurts R."/>
            <person name="Zhang Z."/>
            <person name="Limpens E."/>
            <person name="Saunders D.G."/>
            <person name="Mu D."/>
            <person name="Pang E."/>
            <person name="Cao H."/>
            <person name="Cha H."/>
            <person name="Lin T."/>
            <person name="Zhou Q."/>
            <person name="Shang Y."/>
            <person name="Li Y."/>
            <person name="Ivanov S."/>
            <person name="Sharma T."/>
            <person name="Velzen R.V."/>
            <person name="Ruijter N.D."/>
            <person name="Aanen D.K."/>
            <person name="Win J."/>
            <person name="Kamoun S."/>
            <person name="Bisseling T."/>
            <person name="Huang S."/>
        </authorList>
    </citation>
    <scope>NUCLEOTIDE SEQUENCE [LARGE SCALE GENOMIC DNA]</scope>
    <source>
        <strain evidence="3">DAOM197198w</strain>
    </source>
</reference>
<dbReference type="EMBL" id="JEMT01015225">
    <property type="protein sequence ID" value="EXX72583.1"/>
    <property type="molecule type" value="Genomic_DNA"/>
</dbReference>
<keyword evidence="1" id="KW-0472">Membrane</keyword>
<evidence type="ECO:0000313" key="2">
    <source>
        <dbReference type="EMBL" id="EXX72583.1"/>
    </source>
</evidence>
<evidence type="ECO:0000313" key="3">
    <source>
        <dbReference type="Proteomes" id="UP000022910"/>
    </source>
</evidence>
<organism evidence="2 3">
    <name type="scientific">Rhizophagus irregularis (strain DAOM 197198w)</name>
    <name type="common">Glomus intraradices</name>
    <dbReference type="NCBI Taxonomy" id="1432141"/>
    <lineage>
        <taxon>Eukaryota</taxon>
        <taxon>Fungi</taxon>
        <taxon>Fungi incertae sedis</taxon>
        <taxon>Mucoromycota</taxon>
        <taxon>Glomeromycotina</taxon>
        <taxon>Glomeromycetes</taxon>
        <taxon>Glomerales</taxon>
        <taxon>Glomeraceae</taxon>
        <taxon>Rhizophagus</taxon>
    </lineage>
</organism>
<gene>
    <name evidence="2" type="ORF">RirG_067960</name>
</gene>
<dbReference type="AlphaFoldDB" id="A0A015N0J8"/>
<evidence type="ECO:0000256" key="1">
    <source>
        <dbReference type="SAM" id="Phobius"/>
    </source>
</evidence>
<sequence>MNGFIIFSSPLFLIFLPFIIVAISFSIYTKHFPVLRFLLLSYTHPLQSTKNGELVFHSHLQIFMYNYHFIIIFTFRSFCFNTKYIILPFFPHHHLFIAFFPRTWW</sequence>
<feature type="transmembrane region" description="Helical" evidence="1">
    <location>
        <begin position="6"/>
        <end position="28"/>
    </location>
</feature>
<accession>A0A015N0J8</accession>
<proteinExistence type="predicted"/>
<keyword evidence="1" id="KW-1133">Transmembrane helix</keyword>